<proteinExistence type="predicted"/>
<dbReference type="RefSeq" id="XP_031870322.1">
    <property type="nucleotide sequence ID" value="XM_032013722.1"/>
</dbReference>
<feature type="region of interest" description="Disordered" evidence="1">
    <location>
        <begin position="25"/>
        <end position="53"/>
    </location>
</feature>
<dbReference type="EMBL" id="NPIC01000003">
    <property type="protein sequence ID" value="RDL37666.1"/>
    <property type="molecule type" value="Genomic_DNA"/>
</dbReference>
<protein>
    <submittedName>
        <fullName evidence="2">Uncharacterized protein</fullName>
    </submittedName>
</protein>
<comment type="caution">
    <text evidence="2">The sequence shown here is derived from an EMBL/GenBank/DDBJ whole genome shotgun (WGS) entry which is preliminary data.</text>
</comment>
<organism evidence="2 3">
    <name type="scientific">Venustampulla echinocandica</name>
    <dbReference type="NCBI Taxonomy" id="2656787"/>
    <lineage>
        <taxon>Eukaryota</taxon>
        <taxon>Fungi</taxon>
        <taxon>Dikarya</taxon>
        <taxon>Ascomycota</taxon>
        <taxon>Pezizomycotina</taxon>
        <taxon>Leotiomycetes</taxon>
        <taxon>Helotiales</taxon>
        <taxon>Pleuroascaceae</taxon>
        <taxon>Venustampulla</taxon>
    </lineage>
</organism>
<dbReference type="GeneID" id="43597948"/>
<dbReference type="Proteomes" id="UP000254866">
    <property type="component" value="Unassembled WGS sequence"/>
</dbReference>
<accession>A0A370TQ72</accession>
<evidence type="ECO:0000313" key="3">
    <source>
        <dbReference type="Proteomes" id="UP000254866"/>
    </source>
</evidence>
<keyword evidence="3" id="KW-1185">Reference proteome</keyword>
<gene>
    <name evidence="2" type="ORF">BP5553_05099</name>
</gene>
<dbReference type="AlphaFoldDB" id="A0A370TQ72"/>
<reference evidence="2 3" key="1">
    <citation type="journal article" date="2018" name="IMA Fungus">
        <title>IMA Genome-F 9: Draft genome sequence of Annulohypoxylon stygium, Aspergillus mulundensis, Berkeleyomyces basicola (syn. Thielaviopsis basicola), Ceratocystis smalleyi, two Cercospora beticola strains, Coleophoma cylindrospora, Fusarium fracticaudum, Phialophora cf. hyalina, and Morchella septimelata.</title>
        <authorList>
            <person name="Wingfield B.D."/>
            <person name="Bills G.F."/>
            <person name="Dong Y."/>
            <person name="Huang W."/>
            <person name="Nel W.J."/>
            <person name="Swalarsk-Parry B.S."/>
            <person name="Vaghefi N."/>
            <person name="Wilken P.M."/>
            <person name="An Z."/>
            <person name="de Beer Z.W."/>
            <person name="De Vos L."/>
            <person name="Chen L."/>
            <person name="Duong T.A."/>
            <person name="Gao Y."/>
            <person name="Hammerbacher A."/>
            <person name="Kikkert J.R."/>
            <person name="Li Y."/>
            <person name="Li H."/>
            <person name="Li K."/>
            <person name="Li Q."/>
            <person name="Liu X."/>
            <person name="Ma X."/>
            <person name="Naidoo K."/>
            <person name="Pethybridge S.J."/>
            <person name="Sun J."/>
            <person name="Steenkamp E.T."/>
            <person name="van der Nest M.A."/>
            <person name="van Wyk S."/>
            <person name="Wingfield M.J."/>
            <person name="Xiong C."/>
            <person name="Yue Q."/>
            <person name="Zhang X."/>
        </authorList>
    </citation>
    <scope>NUCLEOTIDE SEQUENCE [LARGE SCALE GENOMIC DNA]</scope>
    <source>
        <strain evidence="2 3">BP 5553</strain>
    </source>
</reference>
<dbReference type="STRING" id="2656787.A0A370TQ72"/>
<evidence type="ECO:0000313" key="2">
    <source>
        <dbReference type="EMBL" id="RDL37666.1"/>
    </source>
</evidence>
<sequence>MAGNISIILNPPNISINIDFVTVEKQTGEEKGEEEDEGTDEENGGAEISPEASSLPKLTPWALRYGASFDANSGWTPISIYFPCHSNELTPEELTELEKIKDMEAFQRRSLNGLTTMQLVDLDAISTRPLKAPNLANAIHPIIRLDRWEKTLHPAFTRQSLYPIGGDHEGDWIASNPVVYSAFEPVMQLVSRILLNVQMTPWFDAFMLGEKRAIPKDRIPADVSNNDPYPDMEYMSFHCRPGPMTQERQDQSEIIRDGFFSTLANQFDLFLGFFPRDIDPRDGLRDSYGHGLTIFETPEHKDDSFISIWLCINDVEGLLDSTINDSERLGMQWFIANTMVHEFMHAIWFAMWGTERDFNVKFPPDDPYFEDEPIAEAGFSMEQAMFGGTANTMPDKPGTTHFGHWIEHWPNIESIALSSGVVMLSPALQATRVVYPVRVSFYEEIHQEEFWDIGVRQFGFHLFNNRNLRVGIRQELDVTWTGEREPDIFDADSAPEMVASFRILSRELLQAELLGLSPLQRKAQLLARSFLQSTIIENSFLQHSEQAATNMRHIMAEASTQGQYGNIMAQQKRYIMEALKSHGIAAKSLANLQKANGTLYPDRRHNLLHWNKGMRTYLNEVENIMRANTPAATPERPLREELSMLERCRMSIVCPPDSEIPIEEIEDKRLGPAFHANTVGNKLLCLQLCSDITQEPSCTLLDACLARLLAAAVNSSISKATRKNDVALSIDELRRLMGSHPELACPHPWIEVLDRWIVVAEAVWMGILKIRSKSPHHTKR</sequence>
<evidence type="ECO:0000256" key="1">
    <source>
        <dbReference type="SAM" id="MobiDB-lite"/>
    </source>
</evidence>
<name>A0A370TQ72_9HELO</name>
<dbReference type="OrthoDB" id="10254945at2759"/>
<feature type="compositionally biased region" description="Acidic residues" evidence="1">
    <location>
        <begin position="31"/>
        <end position="44"/>
    </location>
</feature>